<organism evidence="7 8">
    <name type="scientific">Rasiella rasia</name>
    <dbReference type="NCBI Taxonomy" id="2744027"/>
    <lineage>
        <taxon>Bacteria</taxon>
        <taxon>Pseudomonadati</taxon>
        <taxon>Bacteroidota</taxon>
        <taxon>Flavobacteriia</taxon>
        <taxon>Flavobacteriales</taxon>
        <taxon>Flavobacteriaceae</taxon>
        <taxon>Rasiella</taxon>
    </lineage>
</organism>
<dbReference type="KEGG" id="mgel:G5B37_14015"/>
<dbReference type="EMBL" id="CP049057">
    <property type="protein sequence ID" value="QIE60638.1"/>
    <property type="molecule type" value="Genomic_DNA"/>
</dbReference>
<feature type="transmembrane region" description="Helical" evidence="5">
    <location>
        <begin position="218"/>
        <end position="236"/>
    </location>
</feature>
<dbReference type="Pfam" id="PF04932">
    <property type="entry name" value="Wzy_C"/>
    <property type="match status" value="1"/>
</dbReference>
<feature type="transmembrane region" description="Helical" evidence="5">
    <location>
        <begin position="151"/>
        <end position="169"/>
    </location>
</feature>
<feature type="transmembrane region" description="Helical" evidence="5">
    <location>
        <begin position="189"/>
        <end position="206"/>
    </location>
</feature>
<feature type="transmembrane region" description="Helical" evidence="5">
    <location>
        <begin position="389"/>
        <end position="405"/>
    </location>
</feature>
<name>A0A6G6GQ09_9FLAO</name>
<dbReference type="InterPro" id="IPR051533">
    <property type="entry name" value="WaaL-like"/>
</dbReference>
<evidence type="ECO:0000256" key="3">
    <source>
        <dbReference type="ARBA" id="ARBA00022989"/>
    </source>
</evidence>
<dbReference type="RefSeq" id="WP_164680649.1">
    <property type="nucleotide sequence ID" value="NZ_CP049057.1"/>
</dbReference>
<dbReference type="AlphaFoldDB" id="A0A6G6GQ09"/>
<keyword evidence="4 5" id="KW-0472">Membrane</keyword>
<feature type="domain" description="O-antigen ligase-related" evidence="6">
    <location>
        <begin position="233"/>
        <end position="374"/>
    </location>
</feature>
<dbReference type="InterPro" id="IPR007016">
    <property type="entry name" value="O-antigen_ligase-rel_domated"/>
</dbReference>
<evidence type="ECO:0000256" key="1">
    <source>
        <dbReference type="ARBA" id="ARBA00004141"/>
    </source>
</evidence>
<keyword evidence="8" id="KW-1185">Reference proteome</keyword>
<evidence type="ECO:0000256" key="2">
    <source>
        <dbReference type="ARBA" id="ARBA00022692"/>
    </source>
</evidence>
<feature type="transmembrane region" description="Helical" evidence="5">
    <location>
        <begin position="242"/>
        <end position="259"/>
    </location>
</feature>
<feature type="transmembrane region" description="Helical" evidence="5">
    <location>
        <begin position="117"/>
        <end position="139"/>
    </location>
</feature>
<dbReference type="GO" id="GO:0016020">
    <property type="term" value="C:membrane"/>
    <property type="evidence" value="ECO:0007669"/>
    <property type="project" value="UniProtKB-SubCell"/>
</dbReference>
<dbReference type="GO" id="GO:0016874">
    <property type="term" value="F:ligase activity"/>
    <property type="evidence" value="ECO:0007669"/>
    <property type="project" value="UniProtKB-KW"/>
</dbReference>
<evidence type="ECO:0000259" key="6">
    <source>
        <dbReference type="Pfam" id="PF04932"/>
    </source>
</evidence>
<feature type="transmembrane region" description="Helical" evidence="5">
    <location>
        <begin position="70"/>
        <end position="86"/>
    </location>
</feature>
<dbReference type="Proteomes" id="UP000505306">
    <property type="component" value="Chromosome"/>
</dbReference>
<gene>
    <name evidence="7" type="ORF">G5B37_14015</name>
</gene>
<keyword evidence="3 5" id="KW-1133">Transmembrane helix</keyword>
<feature type="transmembrane region" description="Helical" evidence="5">
    <location>
        <begin position="93"/>
        <end position="111"/>
    </location>
</feature>
<evidence type="ECO:0000313" key="7">
    <source>
        <dbReference type="EMBL" id="QIE60638.1"/>
    </source>
</evidence>
<evidence type="ECO:0000256" key="5">
    <source>
        <dbReference type="SAM" id="Phobius"/>
    </source>
</evidence>
<feature type="transmembrane region" description="Helical" evidence="5">
    <location>
        <begin position="271"/>
        <end position="289"/>
    </location>
</feature>
<sequence length="441" mass="49871">MLLHVGVGLLATVFRPAMIAYFLLVVVYFLYRIIVLPNKQREVLVAASYMVGAEVFFRMTKAYFLYETGKYMVIVFLVIGMIYHGFKRSSLTYFVYFLLLLPGVYVSYLNIDFDDKFRQTILFNLSGPICLTVAAMYCYGRTVTLKELFTCLDFLVYPIISMTIYVYFYNINIQEVITGTASTSATSGGFGPNQVATVLGLGAFALYSRFLIPYKNKILHLVMMFWLMAITHRAIITFSRGGVFVAIAMMGVFTFMLYFSSGVKTKFKLSYRIITVVAAILAIWVFSVLQTGGLIANRYANEDALGREKADVTTGRAKLIDADFQAFSSNPIFGLGVGQSKSYYEENLNTRIPSHNEISRMFSEHGVFGILALFILLFAPLISKMNGRRNIFFFPFIAFWLLTILHSSMRIAAPAFIYGLALLNINYETPKDTVRREQIGT</sequence>
<feature type="transmembrane region" description="Helical" evidence="5">
    <location>
        <begin position="6"/>
        <end position="31"/>
    </location>
</feature>
<feature type="transmembrane region" description="Helical" evidence="5">
    <location>
        <begin position="365"/>
        <end position="382"/>
    </location>
</feature>
<dbReference type="PANTHER" id="PTHR37422:SF13">
    <property type="entry name" value="LIPOPOLYSACCHARIDE BIOSYNTHESIS PROTEIN PA4999-RELATED"/>
    <property type="match status" value="1"/>
</dbReference>
<reference evidence="7 8" key="1">
    <citation type="submission" date="2020-02" db="EMBL/GenBank/DDBJ databases">
        <title>Complete genome sequence of Flavobacteriaceae bacterium.</title>
        <authorList>
            <person name="Kim S.-J."/>
            <person name="Kim Y.-S."/>
            <person name="Kim K.-H."/>
        </authorList>
    </citation>
    <scope>NUCLEOTIDE SEQUENCE [LARGE SCALE GENOMIC DNA]</scope>
    <source>
        <strain evidence="7 8">RR4-40</strain>
    </source>
</reference>
<protein>
    <submittedName>
        <fullName evidence="7">O-antigen ligase family protein</fullName>
    </submittedName>
</protein>
<dbReference type="PANTHER" id="PTHR37422">
    <property type="entry name" value="TEICHURONIC ACID BIOSYNTHESIS PROTEIN TUAE"/>
    <property type="match status" value="1"/>
</dbReference>
<accession>A0A6G6GQ09</accession>
<evidence type="ECO:0000256" key="4">
    <source>
        <dbReference type="ARBA" id="ARBA00023136"/>
    </source>
</evidence>
<keyword evidence="7" id="KW-0436">Ligase</keyword>
<comment type="subcellular location">
    <subcellularLocation>
        <location evidence="1">Membrane</location>
        <topology evidence="1">Multi-pass membrane protein</topology>
    </subcellularLocation>
</comment>
<evidence type="ECO:0000313" key="8">
    <source>
        <dbReference type="Proteomes" id="UP000505306"/>
    </source>
</evidence>
<proteinExistence type="predicted"/>
<keyword evidence="2 5" id="KW-0812">Transmembrane</keyword>